<name>A0ABD7HGL4_9MYCO</name>
<comment type="caution">
    <text evidence="1">The sequence shown here is derived from an EMBL/GenBank/DDBJ whole genome shotgun (WGS) entry which is preliminary data.</text>
</comment>
<dbReference type="Proteomes" id="UP000284557">
    <property type="component" value="Unassembled WGS sequence"/>
</dbReference>
<reference evidence="1 2" key="1">
    <citation type="submission" date="2018-08" db="EMBL/GenBank/DDBJ databases">
        <title>Linezolid Resistance in Mycobacterium abscessus: MIC Distribution and Comprehensive Investigation of Resistance Mechanisms.</title>
        <authorList>
            <person name="Ye M."/>
            <person name="Xu L."/>
            <person name="Zou Y."/>
            <person name="Li B."/>
            <person name="Guo Q."/>
            <person name="Zhang Y."/>
            <person name="Zhan M."/>
            <person name="Xu B."/>
            <person name="Yu F."/>
            <person name="Zhang Z."/>
            <person name="Chu H."/>
        </authorList>
    </citation>
    <scope>NUCLEOTIDE SEQUENCE [LARGE SCALE GENOMIC DNA]</scope>
    <source>
        <strain evidence="1 2">G143</strain>
    </source>
</reference>
<accession>A0ABD7HGL4</accession>
<dbReference type="EMBL" id="QXBN01000042">
    <property type="protein sequence ID" value="RIT28778.1"/>
    <property type="molecule type" value="Genomic_DNA"/>
</dbReference>
<organism evidence="1 2">
    <name type="scientific">Mycobacteroides abscessus</name>
    <dbReference type="NCBI Taxonomy" id="36809"/>
    <lineage>
        <taxon>Bacteria</taxon>
        <taxon>Bacillati</taxon>
        <taxon>Actinomycetota</taxon>
        <taxon>Actinomycetes</taxon>
        <taxon>Mycobacteriales</taxon>
        <taxon>Mycobacteriaceae</taxon>
        <taxon>Mycobacteroides</taxon>
    </lineage>
</organism>
<gene>
    <name evidence="1" type="ORF">D2E76_26630</name>
</gene>
<proteinExistence type="predicted"/>
<dbReference type="AlphaFoldDB" id="A0ABD7HGL4"/>
<evidence type="ECO:0000313" key="2">
    <source>
        <dbReference type="Proteomes" id="UP000284557"/>
    </source>
</evidence>
<protein>
    <submittedName>
        <fullName evidence="1">Uncharacterized protein</fullName>
    </submittedName>
</protein>
<sequence length="87" mass="9346">MPAQGTPNHWQCRQPTDAAGAADSKLESISAINASTTGGLFVIRVWLDGVGRCHRGAHLTQWNSPAVDHRVAMHGVDVLGAGWRVIY</sequence>
<evidence type="ECO:0000313" key="1">
    <source>
        <dbReference type="EMBL" id="RIT28778.1"/>
    </source>
</evidence>